<keyword evidence="1" id="KW-0812">Transmembrane</keyword>
<feature type="domain" description="DUF6533" evidence="2">
    <location>
        <begin position="32"/>
        <end position="73"/>
    </location>
</feature>
<keyword evidence="4" id="KW-1185">Reference proteome</keyword>
<evidence type="ECO:0000259" key="2">
    <source>
        <dbReference type="Pfam" id="PF20151"/>
    </source>
</evidence>
<protein>
    <recommendedName>
        <fullName evidence="2">DUF6533 domain-containing protein</fullName>
    </recommendedName>
</protein>
<dbReference type="Proteomes" id="UP000565441">
    <property type="component" value="Unassembled WGS sequence"/>
</dbReference>
<feature type="transmembrane region" description="Helical" evidence="1">
    <location>
        <begin position="255"/>
        <end position="273"/>
    </location>
</feature>
<evidence type="ECO:0000313" key="4">
    <source>
        <dbReference type="Proteomes" id="UP000565441"/>
    </source>
</evidence>
<keyword evidence="1" id="KW-1133">Transmembrane helix</keyword>
<dbReference type="EMBL" id="JAACJP010000008">
    <property type="protein sequence ID" value="KAF5382599.1"/>
    <property type="molecule type" value="Genomic_DNA"/>
</dbReference>
<evidence type="ECO:0000313" key="3">
    <source>
        <dbReference type="EMBL" id="KAF5382599.1"/>
    </source>
</evidence>
<dbReference type="OrthoDB" id="2803893at2759"/>
<feature type="transmembrane region" description="Helical" evidence="1">
    <location>
        <begin position="60"/>
        <end position="84"/>
    </location>
</feature>
<dbReference type="InterPro" id="IPR045340">
    <property type="entry name" value="DUF6533"/>
</dbReference>
<dbReference type="Pfam" id="PF20151">
    <property type="entry name" value="DUF6533"/>
    <property type="match status" value="1"/>
</dbReference>
<feature type="transmembrane region" description="Helical" evidence="1">
    <location>
        <begin position="134"/>
        <end position="154"/>
    </location>
</feature>
<reference evidence="3 4" key="1">
    <citation type="journal article" date="2020" name="ISME J.">
        <title>Uncovering the hidden diversity of litter-decomposition mechanisms in mushroom-forming fungi.</title>
        <authorList>
            <person name="Floudas D."/>
            <person name="Bentzer J."/>
            <person name="Ahren D."/>
            <person name="Johansson T."/>
            <person name="Persson P."/>
            <person name="Tunlid A."/>
        </authorList>
    </citation>
    <scope>NUCLEOTIDE SEQUENCE [LARGE SCALE GENOMIC DNA]</scope>
    <source>
        <strain evidence="3 4">CBS 661.87</strain>
    </source>
</reference>
<keyword evidence="1" id="KW-0472">Membrane</keyword>
<feature type="transmembrane region" description="Helical" evidence="1">
    <location>
        <begin position="28"/>
        <end position="48"/>
    </location>
</feature>
<comment type="caution">
    <text evidence="3">The sequence shown here is derived from an EMBL/GenBank/DDBJ whole genome shotgun (WGS) entry which is preliminary data.</text>
</comment>
<name>A0A8H5M6L5_9AGAR</name>
<evidence type="ECO:0000256" key="1">
    <source>
        <dbReference type="SAM" id="Phobius"/>
    </source>
</evidence>
<feature type="transmembrane region" description="Helical" evidence="1">
    <location>
        <begin position="104"/>
        <end position="122"/>
    </location>
</feature>
<feature type="transmembrane region" description="Helical" evidence="1">
    <location>
        <begin position="224"/>
        <end position="243"/>
    </location>
</feature>
<dbReference type="AlphaFoldDB" id="A0A8H5M6L5"/>
<sequence length="316" mass="35883">MATLDPSIDPATAALLNTFIQALNDGRAVNSLMVASYTCLIYDIFLMFPIELEYVWKTKITIGSVMYVVMRYGNILEQAITLIYFLHPDMPFEFCRIWFYFDEWFAYGLFIPTTIFIGLRTYALYRNDGPFYKWLIICLIGGTNIGMFISLGLITRQIKFAPPQISGLTCGFTIASAPHNATLFQFVVSASFDFSLFCLTAARLFQHFQMGNYRLTKIIFRDTLAYDSVLFFTGLSTLLLYSVKIPTEREQLRALLIAPMKSMAVIISSRMVLNLRRMIIAPQALNVNTLAIGPEMDKTSFSMPSMAFRPGIEDDV</sequence>
<accession>A0A8H5M6L5</accession>
<gene>
    <name evidence="3" type="ORF">D9615_002740</name>
</gene>
<proteinExistence type="predicted"/>
<organism evidence="3 4">
    <name type="scientific">Tricholomella constricta</name>
    <dbReference type="NCBI Taxonomy" id="117010"/>
    <lineage>
        <taxon>Eukaryota</taxon>
        <taxon>Fungi</taxon>
        <taxon>Dikarya</taxon>
        <taxon>Basidiomycota</taxon>
        <taxon>Agaricomycotina</taxon>
        <taxon>Agaricomycetes</taxon>
        <taxon>Agaricomycetidae</taxon>
        <taxon>Agaricales</taxon>
        <taxon>Tricholomatineae</taxon>
        <taxon>Lyophyllaceae</taxon>
        <taxon>Tricholomella</taxon>
    </lineage>
</organism>
<feature type="transmembrane region" description="Helical" evidence="1">
    <location>
        <begin position="183"/>
        <end position="204"/>
    </location>
</feature>